<dbReference type="PANTHER" id="PTHR43798:SF33">
    <property type="entry name" value="HYDROLASE, PUTATIVE (AFU_ORTHOLOGUE AFUA_2G14860)-RELATED"/>
    <property type="match status" value="1"/>
</dbReference>
<feature type="domain" description="AB hydrolase-1" evidence="1">
    <location>
        <begin position="37"/>
        <end position="278"/>
    </location>
</feature>
<keyword evidence="4" id="KW-1185">Reference proteome</keyword>
<dbReference type="InterPro" id="IPR000639">
    <property type="entry name" value="Epox_hydrolase-like"/>
</dbReference>
<dbReference type="Gene3D" id="3.40.50.1820">
    <property type="entry name" value="alpha/beta hydrolase"/>
    <property type="match status" value="1"/>
</dbReference>
<evidence type="ECO:0000259" key="1">
    <source>
        <dbReference type="Pfam" id="PF12697"/>
    </source>
</evidence>
<gene>
    <name evidence="3" type="ORF">HK105_203136</name>
    <name evidence="2" type="ORF">HK105_209502</name>
</gene>
<dbReference type="PRINTS" id="PR00412">
    <property type="entry name" value="EPOXHYDRLASE"/>
</dbReference>
<comment type="caution">
    <text evidence="3">The sequence shown here is derived from an EMBL/GenBank/DDBJ whole genome shotgun (WGS) entry which is preliminary data.</text>
</comment>
<sequence length="291" mass="30546">MAFTPIFGSAPKLLAVGSGKIAYEVGRAAGTQKAVAVVLPGMGDLRQSYRFLGPKLVAHGVTTIAVDLRGTGESSTDFQDFGIAAIASDVIAILDAEGITQPAVIMGNSYTAAVAVYLAGTHPERVAAIVGLSGFYRPMPADTYFRPMSHVLFTTLYGTTVWVGYFKGLFKASPLPADMPEYIAAVKKIMSAEPIHAVIIGKYGRESKAPAWEAADLVNCPSLILLGSQDPDFGDQAAELETVRSKLAGNGQPKTAVTAALVPGTGHYPHAEDPEFVFKSIAAFFAAHAIA</sequence>
<evidence type="ECO:0000313" key="2">
    <source>
        <dbReference type="EMBL" id="KAL2911050.1"/>
    </source>
</evidence>
<dbReference type="EMBL" id="JADGIZ020000011">
    <property type="protein sequence ID" value="KAL2917470.1"/>
    <property type="molecule type" value="Genomic_DNA"/>
</dbReference>
<evidence type="ECO:0000313" key="4">
    <source>
        <dbReference type="Proteomes" id="UP001527925"/>
    </source>
</evidence>
<dbReference type="InterPro" id="IPR000073">
    <property type="entry name" value="AB_hydrolase_1"/>
</dbReference>
<dbReference type="EMBL" id="JADGIZ020000226">
    <property type="protein sequence ID" value="KAL2911050.1"/>
    <property type="molecule type" value="Genomic_DNA"/>
</dbReference>
<dbReference type="Pfam" id="PF12697">
    <property type="entry name" value="Abhydrolase_6"/>
    <property type="match status" value="1"/>
</dbReference>
<protein>
    <recommendedName>
        <fullName evidence="1">AB hydrolase-1 domain-containing protein</fullName>
    </recommendedName>
</protein>
<dbReference type="Proteomes" id="UP001527925">
    <property type="component" value="Unassembled WGS sequence"/>
</dbReference>
<accession>A0ABR4ND60</accession>
<organism evidence="3 4">
    <name type="scientific">Polyrhizophydium stewartii</name>
    <dbReference type="NCBI Taxonomy" id="2732419"/>
    <lineage>
        <taxon>Eukaryota</taxon>
        <taxon>Fungi</taxon>
        <taxon>Fungi incertae sedis</taxon>
        <taxon>Chytridiomycota</taxon>
        <taxon>Chytridiomycota incertae sedis</taxon>
        <taxon>Chytridiomycetes</taxon>
        <taxon>Rhizophydiales</taxon>
        <taxon>Rhizophydiales incertae sedis</taxon>
        <taxon>Polyrhizophydium</taxon>
    </lineage>
</organism>
<dbReference type="PANTHER" id="PTHR43798">
    <property type="entry name" value="MONOACYLGLYCEROL LIPASE"/>
    <property type="match status" value="1"/>
</dbReference>
<dbReference type="SUPFAM" id="SSF53474">
    <property type="entry name" value="alpha/beta-Hydrolases"/>
    <property type="match status" value="1"/>
</dbReference>
<dbReference type="InterPro" id="IPR029058">
    <property type="entry name" value="AB_hydrolase_fold"/>
</dbReference>
<name>A0ABR4ND60_9FUNG</name>
<reference evidence="3 4" key="1">
    <citation type="submission" date="2023-09" db="EMBL/GenBank/DDBJ databases">
        <title>Pangenome analysis of Batrachochytrium dendrobatidis and related Chytrids.</title>
        <authorList>
            <person name="Yacoub M.N."/>
            <person name="Stajich J.E."/>
            <person name="James T.Y."/>
        </authorList>
    </citation>
    <scope>NUCLEOTIDE SEQUENCE [LARGE SCALE GENOMIC DNA]</scope>
    <source>
        <strain evidence="3 4">JEL0888</strain>
    </source>
</reference>
<dbReference type="InterPro" id="IPR050266">
    <property type="entry name" value="AB_hydrolase_sf"/>
</dbReference>
<proteinExistence type="predicted"/>
<evidence type="ECO:0000313" key="3">
    <source>
        <dbReference type="EMBL" id="KAL2917470.1"/>
    </source>
</evidence>